<dbReference type="SUPFAM" id="SSF50729">
    <property type="entry name" value="PH domain-like"/>
    <property type="match status" value="1"/>
</dbReference>
<dbReference type="Pfam" id="PF14470">
    <property type="entry name" value="bPH_3"/>
    <property type="match status" value="1"/>
</dbReference>
<evidence type="ECO:0000259" key="1">
    <source>
        <dbReference type="Pfam" id="PF09851"/>
    </source>
</evidence>
<organism evidence="3 4">
    <name type="scientific">Mucilaginibacter paludis DSM 18603</name>
    <dbReference type="NCBI Taxonomy" id="714943"/>
    <lineage>
        <taxon>Bacteria</taxon>
        <taxon>Pseudomonadati</taxon>
        <taxon>Bacteroidota</taxon>
        <taxon>Sphingobacteriia</taxon>
        <taxon>Sphingobacteriales</taxon>
        <taxon>Sphingobacteriaceae</taxon>
        <taxon>Mucilaginibacter</taxon>
    </lineage>
</organism>
<feature type="domain" description="YokE-like PH" evidence="2">
    <location>
        <begin position="35"/>
        <end position="126"/>
    </location>
</feature>
<proteinExistence type="predicted"/>
<name>H1YCM0_9SPHI</name>
<keyword evidence="4" id="KW-1185">Reference proteome</keyword>
<dbReference type="OrthoDB" id="799960at2"/>
<dbReference type="EMBL" id="CM001403">
    <property type="protein sequence ID" value="EHQ24207.1"/>
    <property type="molecule type" value="Genomic_DNA"/>
</dbReference>
<evidence type="ECO:0008006" key="5">
    <source>
        <dbReference type="Google" id="ProtNLM"/>
    </source>
</evidence>
<dbReference type="eggNOG" id="ENOG5032U4N">
    <property type="taxonomic scope" value="Bacteria"/>
</dbReference>
<dbReference type="InterPro" id="IPR039519">
    <property type="entry name" value="YokE-like_PH"/>
</dbReference>
<reference evidence="3" key="1">
    <citation type="submission" date="2011-09" db="EMBL/GenBank/DDBJ databases">
        <title>The permanent draft genome of Mucilaginibacter paludis DSM 18603.</title>
        <authorList>
            <consortium name="US DOE Joint Genome Institute (JGI-PGF)"/>
            <person name="Lucas S."/>
            <person name="Han J."/>
            <person name="Lapidus A."/>
            <person name="Bruce D."/>
            <person name="Goodwin L."/>
            <person name="Pitluck S."/>
            <person name="Peters L."/>
            <person name="Kyrpides N."/>
            <person name="Mavromatis K."/>
            <person name="Ivanova N."/>
            <person name="Mikhailova N."/>
            <person name="Held B."/>
            <person name="Detter J.C."/>
            <person name="Tapia R."/>
            <person name="Han C."/>
            <person name="Land M."/>
            <person name="Hauser L."/>
            <person name="Markowitz V."/>
            <person name="Cheng J.-F."/>
            <person name="Hugenholtz P."/>
            <person name="Woyke T."/>
            <person name="Wu D."/>
            <person name="Tindall B."/>
            <person name="Brambilla E."/>
            <person name="Klenk H.-P."/>
            <person name="Eisen J.A."/>
        </authorList>
    </citation>
    <scope>NUCLEOTIDE SEQUENCE [LARGE SCALE GENOMIC DNA]</scope>
    <source>
        <strain evidence="3">DSM 18603</strain>
    </source>
</reference>
<gene>
    <name evidence="3" type="ORF">Mucpa_0003</name>
</gene>
<feature type="domain" description="SHOCT" evidence="1">
    <location>
        <begin position="148"/>
        <end position="175"/>
    </location>
</feature>
<evidence type="ECO:0000313" key="3">
    <source>
        <dbReference type="EMBL" id="EHQ24207.1"/>
    </source>
</evidence>
<evidence type="ECO:0000313" key="4">
    <source>
        <dbReference type="Proteomes" id="UP000002774"/>
    </source>
</evidence>
<protein>
    <recommendedName>
        <fullName evidence="5">SHOCT domain-containing protein</fullName>
    </recommendedName>
</protein>
<dbReference type="Pfam" id="PF09851">
    <property type="entry name" value="SHOCT"/>
    <property type="match status" value="1"/>
</dbReference>
<dbReference type="HOGENOM" id="CLU_093409_2_1_10"/>
<dbReference type="Proteomes" id="UP000002774">
    <property type="component" value="Chromosome"/>
</dbReference>
<evidence type="ECO:0000259" key="2">
    <source>
        <dbReference type="Pfam" id="PF14470"/>
    </source>
</evidence>
<accession>H1YCM0</accession>
<dbReference type="InterPro" id="IPR018649">
    <property type="entry name" value="SHOCT"/>
</dbReference>
<dbReference type="AlphaFoldDB" id="H1YCM0"/>
<sequence length="176" mass="19716">METFASLDKKIEQLGWSKMDRFLGQKEIKHLTTVLMADEELIHIVQGNLNSKQGVLFLSNKRIGFYDKGFFFGAKLESFPLKQISSVNYGSGMIFAEIAIYNTGRSGEIIRNVAKDKAKSFVDKVTEILTALEIVPQATPHANFSIGDELKKLAELRDSGVLTESEFLVQKQRILG</sequence>
<dbReference type="RefSeq" id="WP_008503716.1">
    <property type="nucleotide sequence ID" value="NZ_CM001403.1"/>
</dbReference>
<dbReference type="STRING" id="714943.Mucpa_0003"/>